<evidence type="ECO:0000313" key="4">
    <source>
        <dbReference type="Proteomes" id="UP000008141"/>
    </source>
</evidence>
<dbReference type="Proteomes" id="UP000008141">
    <property type="component" value="Unassembled WGS sequence"/>
</dbReference>
<dbReference type="InParanoid" id="E1ZAT1"/>
<feature type="domain" description="Peptidase M11 gametolysin" evidence="2">
    <location>
        <begin position="164"/>
        <end position="431"/>
    </location>
</feature>
<dbReference type="AlphaFoldDB" id="E1ZAT1"/>
<dbReference type="GeneID" id="17356490"/>
<keyword evidence="4" id="KW-1185">Reference proteome</keyword>
<feature type="signal peptide" evidence="1">
    <location>
        <begin position="1"/>
        <end position="26"/>
    </location>
</feature>
<evidence type="ECO:0000256" key="1">
    <source>
        <dbReference type="SAM" id="SignalP"/>
    </source>
</evidence>
<dbReference type="OrthoDB" id="535741at2759"/>
<organism evidence="4">
    <name type="scientific">Chlorella variabilis</name>
    <name type="common">Green alga</name>
    <dbReference type="NCBI Taxonomy" id="554065"/>
    <lineage>
        <taxon>Eukaryota</taxon>
        <taxon>Viridiplantae</taxon>
        <taxon>Chlorophyta</taxon>
        <taxon>core chlorophytes</taxon>
        <taxon>Trebouxiophyceae</taxon>
        <taxon>Chlorellales</taxon>
        <taxon>Chlorellaceae</taxon>
        <taxon>Chlorella clade</taxon>
        <taxon>Chlorella</taxon>
    </lineage>
</organism>
<dbReference type="InterPro" id="IPR008752">
    <property type="entry name" value="Peptidase_M11"/>
</dbReference>
<gene>
    <name evidence="3" type="ORF">CHLNCDRAFT_143946</name>
</gene>
<reference evidence="3 4" key="1">
    <citation type="journal article" date="2010" name="Plant Cell">
        <title>The Chlorella variabilis NC64A genome reveals adaptation to photosymbiosis, coevolution with viruses, and cryptic sex.</title>
        <authorList>
            <person name="Blanc G."/>
            <person name="Duncan G."/>
            <person name="Agarkova I."/>
            <person name="Borodovsky M."/>
            <person name="Gurnon J."/>
            <person name="Kuo A."/>
            <person name="Lindquist E."/>
            <person name="Lucas S."/>
            <person name="Pangilinan J."/>
            <person name="Polle J."/>
            <person name="Salamov A."/>
            <person name="Terry A."/>
            <person name="Yamada T."/>
            <person name="Dunigan D.D."/>
            <person name="Grigoriev I.V."/>
            <person name="Claverie J.M."/>
            <person name="Van Etten J.L."/>
        </authorList>
    </citation>
    <scope>NUCLEOTIDE SEQUENCE [LARGE SCALE GENOMIC DNA]</scope>
    <source>
        <strain evidence="3 4">NC64A</strain>
    </source>
</reference>
<dbReference type="RefSeq" id="XP_005849420.1">
    <property type="nucleotide sequence ID" value="XM_005849358.1"/>
</dbReference>
<evidence type="ECO:0000313" key="3">
    <source>
        <dbReference type="EMBL" id="EFN57318.1"/>
    </source>
</evidence>
<evidence type="ECO:0000259" key="2">
    <source>
        <dbReference type="Pfam" id="PF05548"/>
    </source>
</evidence>
<feature type="chain" id="PRO_5005672860" description="Peptidase M11 gametolysin domain-containing protein" evidence="1">
    <location>
        <begin position="27"/>
        <end position="506"/>
    </location>
</feature>
<name>E1ZAT1_CHLVA</name>
<keyword evidence="1" id="KW-0732">Signal</keyword>
<accession>E1ZAT1</accession>
<dbReference type="KEGG" id="cvr:CHLNCDRAFT_143946"/>
<dbReference type="eggNOG" id="ENOG502SQF5">
    <property type="taxonomic scope" value="Eukaryota"/>
</dbReference>
<protein>
    <recommendedName>
        <fullName evidence="2">Peptidase M11 gametolysin domain-containing protein</fullName>
    </recommendedName>
</protein>
<dbReference type="OMA" id="CANAICL"/>
<proteinExistence type="predicted"/>
<dbReference type="EMBL" id="GL433840">
    <property type="protein sequence ID" value="EFN57318.1"/>
    <property type="molecule type" value="Genomic_DNA"/>
</dbReference>
<sequence length="506" mass="53005">MTRRWLSCGCANAICLFLALQPLAAAARHLASKEQSVVDGTAAVLSMDREDGTASRAVFVQTGSGERVQVLGSKQGPHAVLHTGMRVRVTGSWLDGAPAGGTQAAAAGAQLGLAPPRPAKADPASSRVQLLPSNPLIEREVSTLVIPVSAVTARGGACPGTSLPKFTAAQVRRAVLQEANRNGTTVGGIFNQCSYGKSRLTEANSLVAPLVKLPCTGTSNKVVWSFNRCEFTDFYGWADAVDEVLRAQGLVLEKYAHRVYLMPPTSTCTFVGVGMLGCDGSEPCRAWMGGEWWASPPAIAHQLFHNLYLGHASAAQPGGVDEYGDATSGMGFCCEGRCPNTPQAWQMGWLTLQQLDSSSLKPGQTVQLRLASQAVSSQTGARIDVSSWVAGVDPIFVGFRTAERGDKNMQWDAAGNVHIYTAAIANNYDARPSMWQASLAAGQSWSQPASGVVVRYRGMAGSSALVSVCRRGGAETAASCAAGVDWDCNGLAGGADPACTSKPSAR</sequence>
<dbReference type="Pfam" id="PF05548">
    <property type="entry name" value="Peptidase_M11"/>
    <property type="match status" value="1"/>
</dbReference>